<keyword evidence="2" id="KW-1185">Reference proteome</keyword>
<dbReference type="PANTHER" id="PTHR43459:SF1">
    <property type="entry name" value="EG:BACN32G11.4 PROTEIN"/>
    <property type="match status" value="1"/>
</dbReference>
<gene>
    <name evidence="1" type="ORF">D1224_10635</name>
</gene>
<dbReference type="InterPro" id="IPR001753">
    <property type="entry name" value="Enoyl-CoA_hydra/iso"/>
</dbReference>
<dbReference type="Proteomes" id="UP000265431">
    <property type="component" value="Unassembled WGS sequence"/>
</dbReference>
<dbReference type="PANTHER" id="PTHR43459">
    <property type="entry name" value="ENOYL-COA HYDRATASE"/>
    <property type="match status" value="1"/>
</dbReference>
<dbReference type="EMBL" id="QWGB01000005">
    <property type="protein sequence ID" value="RIJ24654.1"/>
    <property type="molecule type" value="Genomic_DNA"/>
</dbReference>
<dbReference type="Gene3D" id="3.90.226.10">
    <property type="entry name" value="2-enoyl-CoA Hydratase, Chain A, domain 1"/>
    <property type="match status" value="1"/>
</dbReference>
<dbReference type="AlphaFoldDB" id="A0A399R2A1"/>
<evidence type="ECO:0000313" key="1">
    <source>
        <dbReference type="EMBL" id="RIJ24654.1"/>
    </source>
</evidence>
<sequence length="273" mass="29867">MFTQAHHSKRNRQLSDTSPILIDQPADHVCRIQINRPEKLNAVNFDVREALLQALPAIVEDPDIRAIVLGGVGGNLSAGGDVPSMQGLSEEGARERLQHIHRLCRIIWNADVPIVTAAEGIAAGGAVGLALLGDYILVGRSTKIMVPFLKLGLVPDWGMMRSLPLRVGLPQARRLILETATIEGERAVEIGLADRVLDDSAVMSAAIKQAERLSRLPRGAVAMVKARLRQQPSFEQDLADEERDQVRGLTSEEFEEGFRAYTEKRSADFISLG</sequence>
<keyword evidence="1" id="KW-0413">Isomerase</keyword>
<dbReference type="InterPro" id="IPR029045">
    <property type="entry name" value="ClpP/crotonase-like_dom_sf"/>
</dbReference>
<accession>A0A399R2A1</accession>
<protein>
    <submittedName>
        <fullName evidence="1">Enoyl-CoA hydratase/isomerase family protein</fullName>
    </submittedName>
</protein>
<dbReference type="CDD" id="cd06558">
    <property type="entry name" value="crotonase-like"/>
    <property type="match status" value="1"/>
</dbReference>
<reference evidence="1 2" key="1">
    <citation type="submission" date="2018-08" db="EMBL/GenBank/DDBJ databases">
        <title>Henriciella mobilis sp. nov., isolated from seawater.</title>
        <authorList>
            <person name="Cheng H."/>
            <person name="Wu Y.-H."/>
            <person name="Xu X.-W."/>
            <person name="Guo L.-L."/>
        </authorList>
    </citation>
    <scope>NUCLEOTIDE SEQUENCE [LARGE SCALE GENOMIC DNA]</scope>
    <source>
        <strain evidence="1 2">CCUG66934</strain>
    </source>
</reference>
<dbReference type="GO" id="GO:0016853">
    <property type="term" value="F:isomerase activity"/>
    <property type="evidence" value="ECO:0007669"/>
    <property type="project" value="UniProtKB-KW"/>
</dbReference>
<proteinExistence type="predicted"/>
<organism evidence="1 2">
    <name type="scientific">Henriciella barbarensis</name>
    <dbReference type="NCBI Taxonomy" id="86342"/>
    <lineage>
        <taxon>Bacteria</taxon>
        <taxon>Pseudomonadati</taxon>
        <taxon>Pseudomonadota</taxon>
        <taxon>Alphaproteobacteria</taxon>
        <taxon>Hyphomonadales</taxon>
        <taxon>Hyphomonadaceae</taxon>
        <taxon>Henriciella</taxon>
    </lineage>
</organism>
<dbReference type="Pfam" id="PF00378">
    <property type="entry name" value="ECH_1"/>
    <property type="match status" value="1"/>
</dbReference>
<comment type="caution">
    <text evidence="1">The sequence shown here is derived from an EMBL/GenBank/DDBJ whole genome shotgun (WGS) entry which is preliminary data.</text>
</comment>
<evidence type="ECO:0000313" key="2">
    <source>
        <dbReference type="Proteomes" id="UP000265431"/>
    </source>
</evidence>
<name>A0A399R2A1_9PROT</name>
<dbReference type="OrthoDB" id="9775794at2"/>
<dbReference type="SUPFAM" id="SSF52096">
    <property type="entry name" value="ClpP/crotonase"/>
    <property type="match status" value="1"/>
</dbReference>